<gene>
    <name evidence="2" type="ORF">IV67_GL000059</name>
</gene>
<dbReference type="Gene3D" id="2.60.120.860">
    <property type="match status" value="1"/>
</dbReference>
<evidence type="ECO:0000313" key="2">
    <source>
        <dbReference type="EMBL" id="KRN77270.1"/>
    </source>
</evidence>
<protein>
    <recommendedName>
        <fullName evidence="1">Siphovirus-type tail component C-terminal domain-containing protein</fullName>
    </recommendedName>
</protein>
<name>A0A0R2JN08_9LACO</name>
<proteinExistence type="predicted"/>
<dbReference type="Proteomes" id="UP000051673">
    <property type="component" value="Unassembled WGS sequence"/>
</dbReference>
<dbReference type="InterPro" id="IPR054738">
    <property type="entry name" value="Siphovirus-type_tail_C"/>
</dbReference>
<dbReference type="AlphaFoldDB" id="A0A0R2JN08"/>
<feature type="domain" description="Siphovirus-type tail component C-terminal" evidence="1">
    <location>
        <begin position="103"/>
        <end position="180"/>
    </location>
</feature>
<accession>A0A0R2JN08</accession>
<dbReference type="STRING" id="1620.IV67_GL000059"/>
<evidence type="ECO:0000313" key="3">
    <source>
        <dbReference type="Proteomes" id="UP000051673"/>
    </source>
</evidence>
<reference evidence="2 3" key="1">
    <citation type="journal article" date="2015" name="Genome Announc.">
        <title>Expanding the biotechnology potential of lactobacilli through comparative genomics of 213 strains and associated genera.</title>
        <authorList>
            <person name="Sun Z."/>
            <person name="Harris H.M."/>
            <person name="McCann A."/>
            <person name="Guo C."/>
            <person name="Argimon S."/>
            <person name="Zhang W."/>
            <person name="Yang X."/>
            <person name="Jeffery I.B."/>
            <person name="Cooney J.C."/>
            <person name="Kagawa T.F."/>
            <person name="Liu W."/>
            <person name="Song Y."/>
            <person name="Salvetti E."/>
            <person name="Wrobel A."/>
            <person name="Rasinkangas P."/>
            <person name="Parkhill J."/>
            <person name="Rea M.C."/>
            <person name="O'Sullivan O."/>
            <person name="Ritari J."/>
            <person name="Douillard F.P."/>
            <person name="Paul Ross R."/>
            <person name="Yang R."/>
            <person name="Briner A.E."/>
            <person name="Felis G.E."/>
            <person name="de Vos W.M."/>
            <person name="Barrangou R."/>
            <person name="Klaenhammer T.R."/>
            <person name="Caufield P.W."/>
            <person name="Cui Y."/>
            <person name="Zhang H."/>
            <person name="O'Toole P.W."/>
        </authorList>
    </citation>
    <scope>NUCLEOTIDE SEQUENCE [LARGE SCALE GENOMIC DNA]</scope>
    <source>
        <strain evidence="2 3">DSM 20014</strain>
    </source>
</reference>
<organism evidence="2 3">
    <name type="scientific">Weissella minor</name>
    <dbReference type="NCBI Taxonomy" id="1620"/>
    <lineage>
        <taxon>Bacteria</taxon>
        <taxon>Bacillati</taxon>
        <taxon>Bacillota</taxon>
        <taxon>Bacilli</taxon>
        <taxon>Lactobacillales</taxon>
        <taxon>Lactobacillaceae</taxon>
        <taxon>Weissella</taxon>
    </lineage>
</organism>
<dbReference type="Gene3D" id="2.40.30.200">
    <property type="match status" value="1"/>
</dbReference>
<evidence type="ECO:0000259" key="1">
    <source>
        <dbReference type="Pfam" id="PF22768"/>
    </source>
</evidence>
<dbReference type="PATRIC" id="fig|1620.3.peg.62"/>
<keyword evidence="3" id="KW-1185">Reference proteome</keyword>
<dbReference type="Pfam" id="PF22768">
    <property type="entry name" value="SPP1_Dit"/>
    <property type="match status" value="1"/>
</dbReference>
<comment type="caution">
    <text evidence="2">The sequence shown here is derived from an EMBL/GenBank/DDBJ whole genome shotgun (WGS) entry which is preliminary data.</text>
</comment>
<dbReference type="EMBL" id="JQCD01000022">
    <property type="protein sequence ID" value="KRN77270.1"/>
    <property type="molecule type" value="Genomic_DNA"/>
</dbReference>
<sequence>MEAKTPEEFMQRWDKLRQTLVTGNYNETKFNFADEPGTFRYGTIKSLDNPSDGKLNVIGTLTIELTKPFKYFNAKTVTLANGGKVDDTNLVYPVVPDKLVIKKPTQPVIKIDGMNKNITFHGAYDSGMDIVIDFNKMTVIRSTSNVMDGLNIKSTLGSFEIKNGNTFTISGCEAIELTYKAVII</sequence>